<reference evidence="3" key="1">
    <citation type="submission" date="2018-05" db="EMBL/GenBank/DDBJ databases">
        <authorList>
            <person name="Lanie J.A."/>
            <person name="Ng W.-L."/>
            <person name="Kazmierczak K.M."/>
            <person name="Andrzejewski T.M."/>
            <person name="Davidsen T.M."/>
            <person name="Wayne K.J."/>
            <person name="Tettelin H."/>
            <person name="Glass J.I."/>
            <person name="Rusch D."/>
            <person name="Podicherti R."/>
            <person name="Tsui H.-C.T."/>
            <person name="Winkler M.E."/>
        </authorList>
    </citation>
    <scope>NUCLEOTIDE SEQUENCE</scope>
</reference>
<feature type="domain" description="Luciferase-like" evidence="2">
    <location>
        <begin position="19"/>
        <end position="217"/>
    </location>
</feature>
<feature type="non-terminal residue" evidence="3">
    <location>
        <position position="217"/>
    </location>
</feature>
<dbReference type="InterPro" id="IPR036661">
    <property type="entry name" value="Luciferase-like_sf"/>
</dbReference>
<evidence type="ECO:0000313" key="3">
    <source>
        <dbReference type="EMBL" id="SVC55531.1"/>
    </source>
</evidence>
<protein>
    <recommendedName>
        <fullName evidence="2">Luciferase-like domain-containing protein</fullName>
    </recommendedName>
</protein>
<dbReference type="GO" id="GO:0016705">
    <property type="term" value="F:oxidoreductase activity, acting on paired donors, with incorporation or reduction of molecular oxygen"/>
    <property type="evidence" value="ECO:0007669"/>
    <property type="project" value="InterPro"/>
</dbReference>
<dbReference type="InterPro" id="IPR011251">
    <property type="entry name" value="Luciferase-like_dom"/>
</dbReference>
<dbReference type="PANTHER" id="PTHR43244">
    <property type="match status" value="1"/>
</dbReference>
<organism evidence="3">
    <name type="scientific">marine metagenome</name>
    <dbReference type="NCBI Taxonomy" id="408172"/>
    <lineage>
        <taxon>unclassified sequences</taxon>
        <taxon>metagenomes</taxon>
        <taxon>ecological metagenomes</taxon>
    </lineage>
</organism>
<dbReference type="SUPFAM" id="SSF51679">
    <property type="entry name" value="Bacterial luciferase-like"/>
    <property type="match status" value="1"/>
</dbReference>
<name>A0A382N7M1_9ZZZZ</name>
<dbReference type="Gene3D" id="3.20.20.30">
    <property type="entry name" value="Luciferase-like domain"/>
    <property type="match status" value="1"/>
</dbReference>
<dbReference type="InterPro" id="IPR050564">
    <property type="entry name" value="F420-G6PD/mer"/>
</dbReference>
<evidence type="ECO:0000259" key="2">
    <source>
        <dbReference type="Pfam" id="PF00296"/>
    </source>
</evidence>
<dbReference type="Pfam" id="PF00296">
    <property type="entry name" value="Bac_luciferase"/>
    <property type="match status" value="1"/>
</dbReference>
<gene>
    <name evidence="3" type="ORF">METZ01_LOCUS308385</name>
</gene>
<proteinExistence type="predicted"/>
<sequence>MSDTALTLSAGQEISDDDRISIAKLADRLGYHTFFTGESWGRDAFTVLTMIACHTQSIRVGTGIVPVFSRSPALIAQTIASLDQISKGRAILGLGSSGRLLIEQWHGQSFEKPVARTREYIEIIRKALAGQPLNHEGEFFQLGRFRLGSPPMQENIPIYLASLGPRNLELTGQLCDGWLPIWLHHRRLPALTAEIGEAANKAGRDISQITVAPQIIC</sequence>
<dbReference type="EMBL" id="UINC01097647">
    <property type="protein sequence ID" value="SVC55531.1"/>
    <property type="molecule type" value="Genomic_DNA"/>
</dbReference>
<dbReference type="CDD" id="cd01097">
    <property type="entry name" value="Tetrahydromethanopterin_reductase"/>
    <property type="match status" value="1"/>
</dbReference>
<keyword evidence="1" id="KW-0560">Oxidoreductase</keyword>
<dbReference type="PANTHER" id="PTHR43244:SF1">
    <property type="entry name" value="5,10-METHYLENETETRAHYDROMETHANOPTERIN REDUCTASE"/>
    <property type="match status" value="1"/>
</dbReference>
<evidence type="ECO:0000256" key="1">
    <source>
        <dbReference type="ARBA" id="ARBA00023002"/>
    </source>
</evidence>
<accession>A0A382N7M1</accession>
<dbReference type="AlphaFoldDB" id="A0A382N7M1"/>